<evidence type="ECO:0000256" key="1">
    <source>
        <dbReference type="ARBA" id="ARBA00022555"/>
    </source>
</evidence>
<gene>
    <name evidence="4" type="ORF">D0Y65_026367</name>
</gene>
<dbReference type="InterPro" id="IPR012340">
    <property type="entry name" value="NA-bd_OB-fold"/>
</dbReference>
<organism evidence="4 5">
    <name type="scientific">Glycine soja</name>
    <name type="common">Wild soybean</name>
    <dbReference type="NCBI Taxonomy" id="3848"/>
    <lineage>
        <taxon>Eukaryota</taxon>
        <taxon>Viridiplantae</taxon>
        <taxon>Streptophyta</taxon>
        <taxon>Embryophyta</taxon>
        <taxon>Tracheophyta</taxon>
        <taxon>Spermatophyta</taxon>
        <taxon>Magnoliopsida</taxon>
        <taxon>eudicotyledons</taxon>
        <taxon>Gunneridae</taxon>
        <taxon>Pentapetalae</taxon>
        <taxon>rosids</taxon>
        <taxon>fabids</taxon>
        <taxon>Fabales</taxon>
        <taxon>Fabaceae</taxon>
        <taxon>Papilionoideae</taxon>
        <taxon>50 kb inversion clade</taxon>
        <taxon>NPAAA clade</taxon>
        <taxon>indigoferoid/millettioid clade</taxon>
        <taxon>Phaseoleae</taxon>
        <taxon>Glycine</taxon>
        <taxon>Glycine subgen. Soja</taxon>
    </lineage>
</organism>
<dbReference type="PANTHER" id="PTHR11586">
    <property type="entry name" value="TRNA-AMINOACYLATION COFACTOR ARC1 FAMILY MEMBER"/>
    <property type="match status" value="1"/>
</dbReference>
<accession>A0A445IJN9</accession>
<keyword evidence="1" id="KW-0820">tRNA-binding</keyword>
<evidence type="ECO:0000256" key="2">
    <source>
        <dbReference type="ARBA" id="ARBA00022884"/>
    </source>
</evidence>
<dbReference type="Proteomes" id="UP000289340">
    <property type="component" value="Chromosome 10"/>
</dbReference>
<dbReference type="Pfam" id="PF01588">
    <property type="entry name" value="tRNA_bind"/>
    <property type="match status" value="1"/>
</dbReference>
<dbReference type="EMBL" id="QZWG01000010">
    <property type="protein sequence ID" value="RZB86267.1"/>
    <property type="molecule type" value="Genomic_DNA"/>
</dbReference>
<sequence length="81" mass="9263">MFDVNVNINGLKLCSLLVEEDKVRQNRCVVLITNVKPGKLRDVMSQGLVLCASNEGPTIVEPLLLHKDHKLGRYFFFWVSY</sequence>
<feature type="domain" description="TRNA-binding" evidence="3">
    <location>
        <begin position="20"/>
        <end position="72"/>
    </location>
</feature>
<dbReference type="SUPFAM" id="SSF50249">
    <property type="entry name" value="Nucleic acid-binding proteins"/>
    <property type="match status" value="1"/>
</dbReference>
<dbReference type="Gene3D" id="2.40.50.140">
    <property type="entry name" value="Nucleic acid-binding proteins"/>
    <property type="match status" value="1"/>
</dbReference>
<keyword evidence="2" id="KW-0694">RNA-binding</keyword>
<reference evidence="4 5" key="1">
    <citation type="submission" date="2018-09" db="EMBL/GenBank/DDBJ databases">
        <title>A high-quality reference genome of wild soybean provides a powerful tool to mine soybean genomes.</title>
        <authorList>
            <person name="Xie M."/>
            <person name="Chung C.Y.L."/>
            <person name="Li M.-W."/>
            <person name="Wong F.-L."/>
            <person name="Chan T.-F."/>
            <person name="Lam H.-M."/>
        </authorList>
    </citation>
    <scope>NUCLEOTIDE SEQUENCE [LARGE SCALE GENOMIC DNA]</scope>
    <source>
        <strain evidence="5">cv. W05</strain>
        <tissue evidence="4">Hypocotyl of etiolated seedlings</tissue>
    </source>
</reference>
<dbReference type="AlphaFoldDB" id="A0A445IJN9"/>
<evidence type="ECO:0000313" key="5">
    <source>
        <dbReference type="Proteomes" id="UP000289340"/>
    </source>
</evidence>
<dbReference type="InterPro" id="IPR002547">
    <property type="entry name" value="tRNA-bd_dom"/>
</dbReference>
<name>A0A445IJN9_GLYSO</name>
<protein>
    <recommendedName>
        <fullName evidence="3">tRNA-binding domain-containing protein</fullName>
    </recommendedName>
</protein>
<dbReference type="PANTHER" id="PTHR11586:SF33">
    <property type="entry name" value="AMINOACYL TRNA SYNTHASE COMPLEX-INTERACTING MULTIFUNCTIONAL PROTEIN 1"/>
    <property type="match status" value="1"/>
</dbReference>
<dbReference type="InterPro" id="IPR051270">
    <property type="entry name" value="Tyrosine-tRNA_ligase_regulator"/>
</dbReference>
<proteinExistence type="predicted"/>
<comment type="caution">
    <text evidence="4">The sequence shown here is derived from an EMBL/GenBank/DDBJ whole genome shotgun (WGS) entry which is preliminary data.</text>
</comment>
<evidence type="ECO:0000313" key="4">
    <source>
        <dbReference type="EMBL" id="RZB86267.1"/>
    </source>
</evidence>
<evidence type="ECO:0000259" key="3">
    <source>
        <dbReference type="Pfam" id="PF01588"/>
    </source>
</evidence>
<dbReference type="GO" id="GO:0000049">
    <property type="term" value="F:tRNA binding"/>
    <property type="evidence" value="ECO:0007669"/>
    <property type="project" value="UniProtKB-KW"/>
</dbReference>
<keyword evidence="5" id="KW-1185">Reference proteome</keyword>